<organism evidence="1 2">
    <name type="scientific">Cirrhinus mrigala</name>
    <name type="common">Mrigala</name>
    <dbReference type="NCBI Taxonomy" id="683832"/>
    <lineage>
        <taxon>Eukaryota</taxon>
        <taxon>Metazoa</taxon>
        <taxon>Chordata</taxon>
        <taxon>Craniata</taxon>
        <taxon>Vertebrata</taxon>
        <taxon>Euteleostomi</taxon>
        <taxon>Actinopterygii</taxon>
        <taxon>Neopterygii</taxon>
        <taxon>Teleostei</taxon>
        <taxon>Ostariophysi</taxon>
        <taxon>Cypriniformes</taxon>
        <taxon>Cyprinidae</taxon>
        <taxon>Labeoninae</taxon>
        <taxon>Labeonini</taxon>
        <taxon>Cirrhinus</taxon>
    </lineage>
</organism>
<sequence length="114" mass="12356">DLHESSQTTADIPESSQFTAVLPDPEARHVTSDLPVPHHISSDLPEARHISSDLPNHVTSHLIFQCLAMSQAAVPLPDVTEVTSFTAALVTVVVPAHKLTYCPKRTTEVICEIP</sequence>
<comment type="caution">
    <text evidence="1">The sequence shown here is derived from an EMBL/GenBank/DDBJ whole genome shotgun (WGS) entry which is preliminary data.</text>
</comment>
<evidence type="ECO:0000313" key="1">
    <source>
        <dbReference type="EMBL" id="KAL0159975.1"/>
    </source>
</evidence>
<dbReference type="Proteomes" id="UP001529510">
    <property type="component" value="Unassembled WGS sequence"/>
</dbReference>
<gene>
    <name evidence="1" type="ORF">M9458_043700</name>
</gene>
<proteinExistence type="predicted"/>
<dbReference type="AlphaFoldDB" id="A0ABD0NF43"/>
<keyword evidence="2" id="KW-1185">Reference proteome</keyword>
<protein>
    <submittedName>
        <fullName evidence="1">Uncharacterized protein</fullName>
    </submittedName>
</protein>
<evidence type="ECO:0000313" key="2">
    <source>
        <dbReference type="Proteomes" id="UP001529510"/>
    </source>
</evidence>
<feature type="non-terminal residue" evidence="1">
    <location>
        <position position="114"/>
    </location>
</feature>
<accession>A0ABD0NF43</accession>
<reference evidence="1 2" key="1">
    <citation type="submission" date="2024-05" db="EMBL/GenBank/DDBJ databases">
        <title>Genome sequencing and assembly of Indian major carp, Cirrhinus mrigala (Hamilton, 1822).</title>
        <authorList>
            <person name="Mohindra V."/>
            <person name="Chowdhury L.M."/>
            <person name="Lal K."/>
            <person name="Jena J.K."/>
        </authorList>
    </citation>
    <scope>NUCLEOTIDE SEQUENCE [LARGE SCALE GENOMIC DNA]</scope>
    <source>
        <strain evidence="1">CM1030</strain>
        <tissue evidence="1">Blood</tissue>
    </source>
</reference>
<dbReference type="EMBL" id="JAMKFB020000022">
    <property type="protein sequence ID" value="KAL0159975.1"/>
    <property type="molecule type" value="Genomic_DNA"/>
</dbReference>
<feature type="non-terminal residue" evidence="1">
    <location>
        <position position="1"/>
    </location>
</feature>
<name>A0ABD0NF43_CIRMR</name>